<dbReference type="Proteomes" id="UP000636800">
    <property type="component" value="Chromosome 5"/>
</dbReference>
<gene>
    <name evidence="2" type="ORF">HPP92_011390</name>
</gene>
<reference evidence="2 3" key="1">
    <citation type="journal article" date="2020" name="Nat. Food">
        <title>A phased Vanilla planifolia genome enables genetic improvement of flavour and production.</title>
        <authorList>
            <person name="Hasing T."/>
            <person name="Tang H."/>
            <person name="Brym M."/>
            <person name="Khazi F."/>
            <person name="Huang T."/>
            <person name="Chambers A.H."/>
        </authorList>
    </citation>
    <scope>NUCLEOTIDE SEQUENCE [LARGE SCALE GENOMIC DNA]</scope>
    <source>
        <tissue evidence="2">Leaf</tissue>
    </source>
</reference>
<evidence type="ECO:0000313" key="3">
    <source>
        <dbReference type="Proteomes" id="UP000636800"/>
    </source>
</evidence>
<feature type="transmembrane region" description="Helical" evidence="1">
    <location>
        <begin position="21"/>
        <end position="43"/>
    </location>
</feature>
<dbReference type="EMBL" id="JADCNL010000005">
    <property type="protein sequence ID" value="KAG0480532.1"/>
    <property type="molecule type" value="Genomic_DNA"/>
</dbReference>
<organism evidence="2 3">
    <name type="scientific">Vanilla planifolia</name>
    <name type="common">Vanilla</name>
    <dbReference type="NCBI Taxonomy" id="51239"/>
    <lineage>
        <taxon>Eukaryota</taxon>
        <taxon>Viridiplantae</taxon>
        <taxon>Streptophyta</taxon>
        <taxon>Embryophyta</taxon>
        <taxon>Tracheophyta</taxon>
        <taxon>Spermatophyta</taxon>
        <taxon>Magnoliopsida</taxon>
        <taxon>Liliopsida</taxon>
        <taxon>Asparagales</taxon>
        <taxon>Orchidaceae</taxon>
        <taxon>Vanilloideae</taxon>
        <taxon>Vanilleae</taxon>
        <taxon>Vanilla</taxon>
    </lineage>
</organism>
<keyword evidence="1" id="KW-1133">Transmembrane helix</keyword>
<protein>
    <submittedName>
        <fullName evidence="2">Uncharacterized protein</fullName>
    </submittedName>
</protein>
<proteinExistence type="predicted"/>
<sequence>MDSGEKRLNELGYKQELRREMTLLKSLAITFSTVTMFAGIPLYGPSLLNLLA</sequence>
<accession>A0A835V051</accession>
<comment type="caution">
    <text evidence="2">The sequence shown here is derived from an EMBL/GenBank/DDBJ whole genome shotgun (WGS) entry which is preliminary data.</text>
</comment>
<keyword evidence="3" id="KW-1185">Reference proteome</keyword>
<keyword evidence="1" id="KW-0812">Transmembrane</keyword>
<name>A0A835V051_VANPL</name>
<evidence type="ECO:0000313" key="2">
    <source>
        <dbReference type="EMBL" id="KAG0480532.1"/>
    </source>
</evidence>
<keyword evidence="1" id="KW-0472">Membrane</keyword>
<dbReference type="AlphaFoldDB" id="A0A835V051"/>
<evidence type="ECO:0000256" key="1">
    <source>
        <dbReference type="SAM" id="Phobius"/>
    </source>
</evidence>